<organism evidence="2">
    <name type="scientific">Cladocopium goreaui</name>
    <dbReference type="NCBI Taxonomy" id="2562237"/>
    <lineage>
        <taxon>Eukaryota</taxon>
        <taxon>Sar</taxon>
        <taxon>Alveolata</taxon>
        <taxon>Dinophyceae</taxon>
        <taxon>Suessiales</taxon>
        <taxon>Symbiodiniaceae</taxon>
        <taxon>Cladocopium</taxon>
    </lineage>
</organism>
<evidence type="ECO:0000313" key="2">
    <source>
        <dbReference type="EMBL" id="CAI4002447.1"/>
    </source>
</evidence>
<dbReference type="AlphaFoldDB" id="A0A9P1D4J1"/>
<dbReference type="EMBL" id="CAMXCT020003104">
    <property type="protein sequence ID" value="CAL1155822.1"/>
    <property type="molecule type" value="Genomic_DNA"/>
</dbReference>
<accession>A0A9P1D4J1</accession>
<dbReference type="InterPro" id="IPR050437">
    <property type="entry name" value="Ribos_protein_bS1-like"/>
</dbReference>
<keyword evidence="4" id="KW-1185">Reference proteome</keyword>
<feature type="domain" description="S1 motif" evidence="1">
    <location>
        <begin position="386"/>
        <end position="452"/>
    </location>
</feature>
<comment type="caution">
    <text evidence="2">The sequence shown here is derived from an EMBL/GenBank/DDBJ whole genome shotgun (WGS) entry which is preliminary data.</text>
</comment>
<dbReference type="Gene3D" id="2.40.50.140">
    <property type="entry name" value="Nucleic acid-binding proteins"/>
    <property type="match status" value="1"/>
</dbReference>
<evidence type="ECO:0000313" key="3">
    <source>
        <dbReference type="EMBL" id="CAL1155822.1"/>
    </source>
</evidence>
<gene>
    <name evidence="2" type="ORF">C1SCF055_LOCUS28398</name>
</gene>
<dbReference type="EMBL" id="CAMXCT010003104">
    <property type="protein sequence ID" value="CAI4002447.1"/>
    <property type="molecule type" value="Genomic_DNA"/>
</dbReference>
<dbReference type="GO" id="GO:0003729">
    <property type="term" value="F:mRNA binding"/>
    <property type="evidence" value="ECO:0007669"/>
    <property type="project" value="TreeGrafter"/>
</dbReference>
<dbReference type="PROSITE" id="PS50126">
    <property type="entry name" value="S1"/>
    <property type="match status" value="1"/>
</dbReference>
<dbReference type="GO" id="GO:0003735">
    <property type="term" value="F:structural constituent of ribosome"/>
    <property type="evidence" value="ECO:0007669"/>
    <property type="project" value="TreeGrafter"/>
</dbReference>
<evidence type="ECO:0000259" key="1">
    <source>
        <dbReference type="PROSITE" id="PS50126"/>
    </source>
</evidence>
<evidence type="ECO:0000313" key="4">
    <source>
        <dbReference type="Proteomes" id="UP001152797"/>
    </source>
</evidence>
<dbReference type="InterPro" id="IPR003029">
    <property type="entry name" value="S1_domain"/>
</dbReference>
<sequence length="499" mass="55938">MQRSLSSGQGGLSHLDIDCKEALQQLLRPSYYGIINPWMGSASTRQKQDMILLKKRMEEADRPGKNPYLMADVGKIQITSNPWGRERESNVIPVTADRIQADLLRNQSGAEQRDVRREKERQYMARYSEIPSTASVADFFQLSKTPVLEHPTMKVLTDRVRGKLKHWQVLGPERNPHEAAEMMRGLQTLAAACERLPSYSEYSATSSSKVHERLFGYSQVVPRGNRTLKSVPKLRRTPLSSSAPILLRPLLDPAELEAISRPGGTAVQLNDCEPLQRMKNIARSSQSQVQMSMGPTDWSTTSREAWCENLQGWPSDNVPQEHLRSFSKHETTAVWASAFTIRRRFSRGLLRCQVLVAILLAMWRFSAFAAPKVVRADKTDALLQRGEVLPGKVKTVRDNGLVIQTKNGDGFAHISQLSDRFLGHPAELFDEQDQVTARVLRHENGFLELTLRELGTKKLKDFKVNQELNGTVTAVCGAGANVEIGAEDTAFLHVSCIQD</sequence>
<proteinExistence type="predicted"/>
<dbReference type="GO" id="GO:0006412">
    <property type="term" value="P:translation"/>
    <property type="evidence" value="ECO:0007669"/>
    <property type="project" value="TreeGrafter"/>
</dbReference>
<dbReference type="SUPFAM" id="SSF50249">
    <property type="entry name" value="Nucleic acid-binding proteins"/>
    <property type="match status" value="1"/>
</dbReference>
<dbReference type="InterPro" id="IPR012340">
    <property type="entry name" value="NA-bd_OB-fold"/>
</dbReference>
<dbReference type="SMART" id="SM00316">
    <property type="entry name" value="S1"/>
    <property type="match status" value="1"/>
</dbReference>
<dbReference type="EMBL" id="CAMXCT030003104">
    <property type="protein sequence ID" value="CAL4789759.1"/>
    <property type="molecule type" value="Genomic_DNA"/>
</dbReference>
<dbReference type="Proteomes" id="UP001152797">
    <property type="component" value="Unassembled WGS sequence"/>
</dbReference>
<protein>
    <recommendedName>
        <fullName evidence="1">S1 motif domain-containing protein</fullName>
    </recommendedName>
</protein>
<dbReference type="OrthoDB" id="445371at2759"/>
<dbReference type="PANTHER" id="PTHR10724">
    <property type="entry name" value="30S RIBOSOMAL PROTEIN S1"/>
    <property type="match status" value="1"/>
</dbReference>
<feature type="non-terminal residue" evidence="2">
    <location>
        <position position="499"/>
    </location>
</feature>
<reference evidence="2" key="1">
    <citation type="submission" date="2022-10" db="EMBL/GenBank/DDBJ databases">
        <authorList>
            <person name="Chen Y."/>
            <person name="Dougan E. K."/>
            <person name="Chan C."/>
            <person name="Rhodes N."/>
            <person name="Thang M."/>
        </authorList>
    </citation>
    <scope>NUCLEOTIDE SEQUENCE</scope>
</reference>
<dbReference type="Pfam" id="PF00575">
    <property type="entry name" value="S1"/>
    <property type="match status" value="1"/>
</dbReference>
<dbReference type="CDD" id="cd00164">
    <property type="entry name" value="S1_like"/>
    <property type="match status" value="1"/>
</dbReference>
<reference evidence="3" key="2">
    <citation type="submission" date="2024-04" db="EMBL/GenBank/DDBJ databases">
        <authorList>
            <person name="Chen Y."/>
            <person name="Shah S."/>
            <person name="Dougan E. K."/>
            <person name="Thang M."/>
            <person name="Chan C."/>
        </authorList>
    </citation>
    <scope>NUCLEOTIDE SEQUENCE [LARGE SCALE GENOMIC DNA]</scope>
</reference>
<name>A0A9P1D4J1_9DINO</name>